<protein>
    <submittedName>
        <fullName evidence="3">Uncharacterized protein</fullName>
    </submittedName>
</protein>
<sequence>MPCSVLLRFLALMTVAAAVLQSPASSARRRSLQSLRLGNVSCGCGKNMTQLVVKRTKVFDCTNVPYRGPRGLPSANEKGYPLRVRVRRSVDNSRMFINWNLKYIPKKKRAKVTDFYLHFTKPQKKSKTRTAQRGACFVVLPNGSKKCQRKVSCVANFSKRRPRRVSVNLLYRFAAKKSRNGGRRKRRGGQKYFRLKASARRKRSIKGYQGSSPRTRNPEISSCDEWSPSIKTECAGEGKLLVEFGPENPLAETIEVGLHEGISPRQMDTKYIQGNTSCTFENLQSGNYSVTLRPRSPNCYGVLPFRSEIIHVNDRGIPTCNDWHPSINVTCLGNKTLLVSFAPGNPLAEEFEIAVHEGISPRHKQTRYLPKNITKCTFGDLETGNYSVTLRPRSNACHGVLPWRSAVVEIKDIPCEDWHPRIDVSCPDRRSLHVSFDPVNPLAEEIEVDVFEDMRFWIQASRILPWENTSCTFENLASGNYSVMLSPRSKACAKALPVRSSSVVVIGDDIKSCDDWHPTINVSCSGNQALHVSFDPVNRWAEKIEVKVYEDIGPRITAFKILPMENTSYTFEDLASGNYSVTLRPRSYACHGVLPWRSAVVEVKDDIKSCDWHPTINVSCSGNQALHVSFDPVNPLAEEIEVEVYEDIRPEINASKILPRENTSYTFENLASGNYSVTLRPRSKACAMAPFVRSSIVVIGGEHLSPLCSDWTPNAKIREIGVDHSRIEVSYDVPNNLQANQIEVALEEDNKRVAHKIVDRRERNCTFDIVPKKDKTYLAMVRPRGCKDCADFTLHGDPCELSFHTSRVIRIGETRAVGLTVGKSRGSPFSKHQHHMHCREHHYHDPCDDDNNATIPYRPEFHLRADDVPANRDNTNRDNRKRDNNNRDNINNPHTGTAWGVAYHSSGYASLQCADCCRRCACGSRDM</sequence>
<keyword evidence="4" id="KW-1185">Reference proteome</keyword>
<organism evidence="3 4">
    <name type="scientific">Littorina saxatilis</name>
    <dbReference type="NCBI Taxonomy" id="31220"/>
    <lineage>
        <taxon>Eukaryota</taxon>
        <taxon>Metazoa</taxon>
        <taxon>Spiralia</taxon>
        <taxon>Lophotrochozoa</taxon>
        <taxon>Mollusca</taxon>
        <taxon>Gastropoda</taxon>
        <taxon>Caenogastropoda</taxon>
        <taxon>Littorinimorpha</taxon>
        <taxon>Littorinoidea</taxon>
        <taxon>Littorinidae</taxon>
        <taxon>Littorina</taxon>
    </lineage>
</organism>
<feature type="region of interest" description="Disordered" evidence="1">
    <location>
        <begin position="177"/>
        <end position="224"/>
    </location>
</feature>
<reference evidence="3 4" key="1">
    <citation type="submission" date="2024-02" db="EMBL/GenBank/DDBJ databases">
        <title>Chromosome-scale genome assembly of the rough periwinkle Littorina saxatilis.</title>
        <authorList>
            <person name="De Jode A."/>
            <person name="Faria R."/>
            <person name="Formenti G."/>
            <person name="Sims Y."/>
            <person name="Smith T.P."/>
            <person name="Tracey A."/>
            <person name="Wood J.M.D."/>
            <person name="Zagrodzka Z.B."/>
            <person name="Johannesson K."/>
            <person name="Butlin R.K."/>
            <person name="Leder E.H."/>
        </authorList>
    </citation>
    <scope>NUCLEOTIDE SEQUENCE [LARGE SCALE GENOMIC DNA]</scope>
    <source>
        <strain evidence="3">Snail1</strain>
        <tissue evidence="3">Muscle</tissue>
    </source>
</reference>
<feature type="chain" id="PRO_5042972079" evidence="2">
    <location>
        <begin position="19"/>
        <end position="927"/>
    </location>
</feature>
<feature type="compositionally biased region" description="Basic and acidic residues" evidence="1">
    <location>
        <begin position="861"/>
        <end position="886"/>
    </location>
</feature>
<evidence type="ECO:0000313" key="4">
    <source>
        <dbReference type="Proteomes" id="UP001374579"/>
    </source>
</evidence>
<dbReference type="EMBL" id="JBAMIC010000010">
    <property type="protein sequence ID" value="KAK7101676.1"/>
    <property type="molecule type" value="Genomic_DNA"/>
</dbReference>
<name>A0AAN9BAT2_9CAEN</name>
<evidence type="ECO:0000256" key="2">
    <source>
        <dbReference type="SAM" id="SignalP"/>
    </source>
</evidence>
<feature type="compositionally biased region" description="Polar residues" evidence="1">
    <location>
        <begin position="209"/>
        <end position="220"/>
    </location>
</feature>
<proteinExistence type="predicted"/>
<feature type="compositionally biased region" description="Basic residues" evidence="1">
    <location>
        <begin position="177"/>
        <end position="205"/>
    </location>
</feature>
<feature type="signal peptide" evidence="2">
    <location>
        <begin position="1"/>
        <end position="18"/>
    </location>
</feature>
<evidence type="ECO:0000256" key="1">
    <source>
        <dbReference type="SAM" id="MobiDB-lite"/>
    </source>
</evidence>
<dbReference type="AlphaFoldDB" id="A0AAN9BAT2"/>
<accession>A0AAN9BAT2</accession>
<keyword evidence="2" id="KW-0732">Signal</keyword>
<feature type="region of interest" description="Disordered" evidence="1">
    <location>
        <begin position="861"/>
        <end position="893"/>
    </location>
</feature>
<gene>
    <name evidence="3" type="ORF">V1264_020018</name>
</gene>
<dbReference type="Proteomes" id="UP001374579">
    <property type="component" value="Unassembled WGS sequence"/>
</dbReference>
<comment type="caution">
    <text evidence="3">The sequence shown here is derived from an EMBL/GenBank/DDBJ whole genome shotgun (WGS) entry which is preliminary data.</text>
</comment>
<evidence type="ECO:0000313" key="3">
    <source>
        <dbReference type="EMBL" id="KAK7101676.1"/>
    </source>
</evidence>